<dbReference type="Pfam" id="PF02583">
    <property type="entry name" value="Trns_repr_metal"/>
    <property type="match status" value="1"/>
</dbReference>
<keyword evidence="1" id="KW-0238">DNA-binding</keyword>
<dbReference type="InterPro" id="IPR038390">
    <property type="entry name" value="Metal_Tscrpt_repr_sf"/>
</dbReference>
<organism evidence="1 2">
    <name type="scientific">Salinicoccus halitifaciens</name>
    <dbReference type="NCBI Taxonomy" id="1073415"/>
    <lineage>
        <taxon>Bacteria</taxon>
        <taxon>Bacillati</taxon>
        <taxon>Bacillota</taxon>
        <taxon>Bacilli</taxon>
        <taxon>Bacillales</taxon>
        <taxon>Staphylococcaceae</taxon>
        <taxon>Salinicoccus</taxon>
    </lineage>
</organism>
<dbReference type="GO" id="GO:0003677">
    <property type="term" value="F:DNA binding"/>
    <property type="evidence" value="ECO:0007669"/>
    <property type="project" value="UniProtKB-KW"/>
</dbReference>
<reference evidence="1 2" key="1">
    <citation type="submission" date="2024-05" db="EMBL/GenBank/DDBJ databases">
        <title>Genomic Encyclopedia of Type Strains, Phase IV (KMG-IV): sequencing the most valuable type-strain genomes for metagenomic binning, comparative biology and taxonomic classification.</title>
        <authorList>
            <person name="Goeker M."/>
        </authorList>
    </citation>
    <scope>NUCLEOTIDE SEQUENCE [LARGE SCALE GENOMIC DNA]</scope>
    <source>
        <strain evidence="1 2">DSM 25286</strain>
    </source>
</reference>
<dbReference type="PANTHER" id="PTHR33677">
    <property type="entry name" value="TRANSCRIPTIONAL REPRESSOR FRMR-RELATED"/>
    <property type="match status" value="1"/>
</dbReference>
<dbReference type="PANTHER" id="PTHR33677:SF5">
    <property type="entry name" value="TRANSCRIPTIONAL REPRESSOR FRMR"/>
    <property type="match status" value="1"/>
</dbReference>
<dbReference type="Gene3D" id="1.20.58.1000">
    <property type="entry name" value="Metal-sensitive repressor, helix protomer"/>
    <property type="match status" value="1"/>
</dbReference>
<evidence type="ECO:0000313" key="1">
    <source>
        <dbReference type="EMBL" id="MET3110886.1"/>
    </source>
</evidence>
<sequence>MMIYNTVYNKFWKVIVLTGLEEKTVYDKAVINRISRLQGQINGALKMMEEGKNCKDVVTQLSAAKNALNRTMNIIVSENLVQCVKETMNNPDEDTDELVKEAVELLNKSR</sequence>
<name>A0ABV2E9P5_9STAP</name>
<protein>
    <submittedName>
        <fullName evidence="1">DNA-binding FrmR family transcriptional regulator</fullName>
    </submittedName>
</protein>
<gene>
    <name evidence="1" type="ORF">ABHD89_001288</name>
</gene>
<dbReference type="CDD" id="cd10155">
    <property type="entry name" value="BsYrkD-like_DUF156"/>
    <property type="match status" value="1"/>
</dbReference>
<keyword evidence="2" id="KW-1185">Reference proteome</keyword>
<comment type="caution">
    <text evidence="1">The sequence shown here is derived from an EMBL/GenBank/DDBJ whole genome shotgun (WGS) entry which is preliminary data.</text>
</comment>
<proteinExistence type="predicted"/>
<dbReference type="InterPro" id="IPR003735">
    <property type="entry name" value="Metal_Tscrpt_repr"/>
</dbReference>
<accession>A0ABV2E9P5</accession>
<dbReference type="EMBL" id="JBDZDV010000002">
    <property type="protein sequence ID" value="MET3110886.1"/>
    <property type="molecule type" value="Genomic_DNA"/>
</dbReference>
<dbReference type="Proteomes" id="UP001549019">
    <property type="component" value="Unassembled WGS sequence"/>
</dbReference>
<evidence type="ECO:0000313" key="2">
    <source>
        <dbReference type="Proteomes" id="UP001549019"/>
    </source>
</evidence>